<reference evidence="1 2" key="1">
    <citation type="submission" date="2024-12" db="EMBL/GenBank/DDBJ databases">
        <title>The unique morphological basis and parallel evolutionary history of personate flowers in Penstemon.</title>
        <authorList>
            <person name="Depatie T.H."/>
            <person name="Wessinger C.A."/>
        </authorList>
    </citation>
    <scope>NUCLEOTIDE SEQUENCE [LARGE SCALE GENOMIC DNA]</scope>
    <source>
        <strain evidence="1">WTNN_2</strain>
        <tissue evidence="1">Leaf</tissue>
    </source>
</reference>
<comment type="caution">
    <text evidence="1">The sequence shown here is derived from an EMBL/GenBank/DDBJ whole genome shotgun (WGS) entry which is preliminary data.</text>
</comment>
<keyword evidence="2" id="KW-1185">Reference proteome</keyword>
<proteinExistence type="predicted"/>
<organism evidence="1 2">
    <name type="scientific">Penstemon smallii</name>
    <dbReference type="NCBI Taxonomy" id="265156"/>
    <lineage>
        <taxon>Eukaryota</taxon>
        <taxon>Viridiplantae</taxon>
        <taxon>Streptophyta</taxon>
        <taxon>Embryophyta</taxon>
        <taxon>Tracheophyta</taxon>
        <taxon>Spermatophyta</taxon>
        <taxon>Magnoliopsida</taxon>
        <taxon>eudicotyledons</taxon>
        <taxon>Gunneridae</taxon>
        <taxon>Pentapetalae</taxon>
        <taxon>asterids</taxon>
        <taxon>lamiids</taxon>
        <taxon>Lamiales</taxon>
        <taxon>Plantaginaceae</taxon>
        <taxon>Cheloneae</taxon>
        <taxon>Penstemon</taxon>
    </lineage>
</organism>
<dbReference type="AlphaFoldDB" id="A0ABD3S1X4"/>
<accession>A0ABD3S1X4</accession>
<evidence type="ECO:0000313" key="1">
    <source>
        <dbReference type="EMBL" id="KAL3818494.1"/>
    </source>
</evidence>
<dbReference type="Proteomes" id="UP001634393">
    <property type="component" value="Unassembled WGS sequence"/>
</dbReference>
<dbReference type="EMBL" id="JBJXBP010000007">
    <property type="protein sequence ID" value="KAL3818494.1"/>
    <property type="molecule type" value="Genomic_DNA"/>
</dbReference>
<gene>
    <name evidence="1" type="ORF">ACJIZ3_004399</name>
</gene>
<protein>
    <submittedName>
        <fullName evidence="1">Uncharacterized protein</fullName>
    </submittedName>
</protein>
<name>A0ABD3S1X4_9LAMI</name>
<sequence>MEGNSSAETNNSSERPRTSTCQTFFPGGYHCPNCTAGTQWAL</sequence>
<evidence type="ECO:0000313" key="2">
    <source>
        <dbReference type="Proteomes" id="UP001634393"/>
    </source>
</evidence>